<dbReference type="Pfam" id="PF23635">
    <property type="entry name" value="Beta-prop_AT5G49610-like"/>
    <property type="match status" value="1"/>
</dbReference>
<protein>
    <recommendedName>
        <fullName evidence="1">F-box protein AT5G49610-like beta-propeller domain-containing protein</fullName>
    </recommendedName>
</protein>
<dbReference type="SUPFAM" id="SSF81383">
    <property type="entry name" value="F-box domain"/>
    <property type="match status" value="1"/>
</dbReference>
<dbReference type="EMBL" id="JAUUTY010000006">
    <property type="protein sequence ID" value="KAK1613619.1"/>
    <property type="molecule type" value="Genomic_DNA"/>
</dbReference>
<dbReference type="AlphaFoldDB" id="A0AAD8R5X3"/>
<feature type="domain" description="F-box protein AT5G49610-like beta-propeller" evidence="1">
    <location>
        <begin position="87"/>
        <end position="142"/>
    </location>
</feature>
<name>A0AAD8R5X3_LOLMU</name>
<comment type="caution">
    <text evidence="2">The sequence shown here is derived from an EMBL/GenBank/DDBJ whole genome shotgun (WGS) entry which is preliminary data.</text>
</comment>
<proteinExistence type="predicted"/>
<dbReference type="PANTHER" id="PTHR33207">
    <property type="entry name" value="F-BOX DOMAIN CONTAINING PROTEIN-RELATED"/>
    <property type="match status" value="1"/>
</dbReference>
<reference evidence="2" key="1">
    <citation type="submission" date="2023-07" db="EMBL/GenBank/DDBJ databases">
        <title>A chromosome-level genome assembly of Lolium multiflorum.</title>
        <authorList>
            <person name="Chen Y."/>
            <person name="Copetti D."/>
            <person name="Kolliker R."/>
            <person name="Studer B."/>
        </authorList>
    </citation>
    <scope>NUCLEOTIDE SEQUENCE</scope>
    <source>
        <strain evidence="2">02402/16</strain>
        <tissue evidence="2">Leaf</tissue>
    </source>
</reference>
<dbReference type="InterPro" id="IPR056594">
    <property type="entry name" value="AT5G49610-like_b-prop"/>
</dbReference>
<dbReference type="InterPro" id="IPR036047">
    <property type="entry name" value="F-box-like_dom_sf"/>
</dbReference>
<dbReference type="Proteomes" id="UP001231189">
    <property type="component" value="Unassembled WGS sequence"/>
</dbReference>
<keyword evidence="3" id="KW-1185">Reference proteome</keyword>
<organism evidence="2 3">
    <name type="scientific">Lolium multiflorum</name>
    <name type="common">Italian ryegrass</name>
    <name type="synonym">Lolium perenne subsp. multiflorum</name>
    <dbReference type="NCBI Taxonomy" id="4521"/>
    <lineage>
        <taxon>Eukaryota</taxon>
        <taxon>Viridiplantae</taxon>
        <taxon>Streptophyta</taxon>
        <taxon>Embryophyta</taxon>
        <taxon>Tracheophyta</taxon>
        <taxon>Spermatophyta</taxon>
        <taxon>Magnoliopsida</taxon>
        <taxon>Liliopsida</taxon>
        <taxon>Poales</taxon>
        <taxon>Poaceae</taxon>
        <taxon>BOP clade</taxon>
        <taxon>Pooideae</taxon>
        <taxon>Poodae</taxon>
        <taxon>Poeae</taxon>
        <taxon>Poeae Chloroplast Group 2 (Poeae type)</taxon>
        <taxon>Loliodinae</taxon>
        <taxon>Loliinae</taxon>
        <taxon>Lolium</taxon>
    </lineage>
</organism>
<sequence>MDSETWQPYQTSILAAVSKVLDADGLLIEILLRVGFPTTLVRTAAVCRRWLHHAFLRRFRQLHPPRLLGFYVNPYIPRTPLPGTTGLKHVGDNAEFVFLELSPYILFWDVKRRTVRKLYEMTKEDPPWSGIFPFMMIWPPKFPVFKEVPAMFGS</sequence>
<accession>A0AAD8R5X3</accession>
<evidence type="ECO:0000313" key="2">
    <source>
        <dbReference type="EMBL" id="KAK1613619.1"/>
    </source>
</evidence>
<gene>
    <name evidence="2" type="ORF">QYE76_019136</name>
</gene>
<evidence type="ECO:0000313" key="3">
    <source>
        <dbReference type="Proteomes" id="UP001231189"/>
    </source>
</evidence>
<evidence type="ECO:0000259" key="1">
    <source>
        <dbReference type="Pfam" id="PF23635"/>
    </source>
</evidence>